<evidence type="ECO:0008006" key="4">
    <source>
        <dbReference type="Google" id="ProtNLM"/>
    </source>
</evidence>
<dbReference type="PROSITE" id="PS51257">
    <property type="entry name" value="PROKAR_LIPOPROTEIN"/>
    <property type="match status" value="1"/>
</dbReference>
<keyword evidence="1" id="KW-0732">Signal</keyword>
<accession>A0A0M3G972</accession>
<evidence type="ECO:0000313" key="2">
    <source>
        <dbReference type="EMBL" id="KKZ59551.1"/>
    </source>
</evidence>
<dbReference type="Proteomes" id="UP000034750">
    <property type="component" value="Unassembled WGS sequence"/>
</dbReference>
<comment type="caution">
    <text evidence="2">The sequence shown here is derived from an EMBL/GenBank/DDBJ whole genome shotgun (WGS) entry which is preliminary data.</text>
</comment>
<sequence>MRLSKLFTAAIAAFMLSACSLNNEKWSNFDNQSTSLTPQENHAGLVFYRTDAGANPIAVNIKVNGEYLSSLQVGGFTKTEICAKPTALETHYVAMKPATNLNVNLAKQSVHYFYVDTSNASKPQLKEVDAATAQEALKMLKHQANTISRVNHTTCATH</sequence>
<evidence type="ECO:0000313" key="3">
    <source>
        <dbReference type="Proteomes" id="UP000034750"/>
    </source>
</evidence>
<dbReference type="EMBL" id="LCTK01000005">
    <property type="protein sequence ID" value="KKZ59551.1"/>
    <property type="molecule type" value="Genomic_DNA"/>
</dbReference>
<feature type="chain" id="PRO_5005655310" description="Lipoprotein" evidence="1">
    <location>
        <begin position="21"/>
        <end position="158"/>
    </location>
</feature>
<dbReference type="PATRIC" id="fig|726.54.peg.195"/>
<name>A0A0M3G972_HAEHA</name>
<organism evidence="2 3">
    <name type="scientific">Haemophilus haemolyticus</name>
    <dbReference type="NCBI Taxonomy" id="726"/>
    <lineage>
        <taxon>Bacteria</taxon>
        <taxon>Pseudomonadati</taxon>
        <taxon>Pseudomonadota</taxon>
        <taxon>Gammaproteobacteria</taxon>
        <taxon>Pasteurellales</taxon>
        <taxon>Pasteurellaceae</taxon>
        <taxon>Haemophilus</taxon>
    </lineage>
</organism>
<evidence type="ECO:0000256" key="1">
    <source>
        <dbReference type="SAM" id="SignalP"/>
    </source>
</evidence>
<feature type="signal peptide" evidence="1">
    <location>
        <begin position="1"/>
        <end position="20"/>
    </location>
</feature>
<proteinExistence type="predicted"/>
<gene>
    <name evidence="2" type="ORF">AAX18_00990</name>
</gene>
<reference evidence="2 3" key="1">
    <citation type="submission" date="2015-05" db="EMBL/GenBank/DDBJ databases">
        <title>Comparative analyses of the lipooligosaccharides from nottypeable Haemophilus influenzae and Haemophilus haemolyticus.</title>
        <authorList>
            <person name="Post D.M.B."/>
            <person name="Ketterer M.R."/>
            <person name="Coffin J.E."/>
            <person name="Reinders L.M."/>
            <person name="Munson R.S.Jr."/>
            <person name="Bair T.B."/>
            <person name="Murphy T.F."/>
            <person name="Foster E."/>
            <person name="Gibson B.W."/>
            <person name="Apicella M.A."/>
        </authorList>
    </citation>
    <scope>NUCLEOTIDE SEQUENCE [LARGE SCALE GENOMIC DNA]</scope>
    <source>
        <strain evidence="2 3">11P18</strain>
    </source>
</reference>
<protein>
    <recommendedName>
        <fullName evidence="4">Lipoprotein</fullName>
    </recommendedName>
</protein>
<dbReference type="AlphaFoldDB" id="A0A0M3G972"/>
<dbReference type="RefSeq" id="WP_046952644.1">
    <property type="nucleotide sequence ID" value="NZ_LCTK01000005.1"/>
</dbReference>